<keyword evidence="2" id="KW-0813">Transport</keyword>
<dbReference type="OrthoDB" id="9802264at2"/>
<keyword evidence="4 7" id="KW-0067">ATP-binding</keyword>
<dbReference type="EMBL" id="QUAC01000456">
    <property type="protein sequence ID" value="REK85131.1"/>
    <property type="molecule type" value="Genomic_DNA"/>
</dbReference>
<dbReference type="FunFam" id="3.40.50.300:FF:000425">
    <property type="entry name" value="Probable ABC transporter, ATP-binding subunit"/>
    <property type="match status" value="1"/>
</dbReference>
<evidence type="ECO:0000256" key="2">
    <source>
        <dbReference type="ARBA" id="ARBA00022448"/>
    </source>
</evidence>
<dbReference type="Proteomes" id="UP000262477">
    <property type="component" value="Unassembled WGS sequence"/>
</dbReference>
<dbReference type="CDD" id="cd03295">
    <property type="entry name" value="ABC_OpuCA_Osmoprotection"/>
    <property type="match status" value="1"/>
</dbReference>
<feature type="domain" description="ABC transporter" evidence="6">
    <location>
        <begin position="2"/>
        <end position="237"/>
    </location>
</feature>
<dbReference type="GO" id="GO:0005524">
    <property type="term" value="F:ATP binding"/>
    <property type="evidence" value="ECO:0007669"/>
    <property type="project" value="UniProtKB-KW"/>
</dbReference>
<dbReference type="SUPFAM" id="SSF54631">
    <property type="entry name" value="CBS-domain pair"/>
    <property type="match status" value="1"/>
</dbReference>
<dbReference type="PROSITE" id="PS00211">
    <property type="entry name" value="ABC_TRANSPORTER_1"/>
    <property type="match status" value="1"/>
</dbReference>
<dbReference type="AlphaFoldDB" id="A0A371PSD5"/>
<dbReference type="EC" id="7.6.2.9" evidence="5"/>
<comment type="similarity">
    <text evidence="1">Belongs to the ABC transporter superfamily.</text>
</comment>
<dbReference type="SUPFAM" id="SSF52540">
    <property type="entry name" value="P-loop containing nucleoside triphosphate hydrolases"/>
    <property type="match status" value="1"/>
</dbReference>
<evidence type="ECO:0000256" key="4">
    <source>
        <dbReference type="ARBA" id="ARBA00022840"/>
    </source>
</evidence>
<evidence type="ECO:0000256" key="1">
    <source>
        <dbReference type="ARBA" id="ARBA00005417"/>
    </source>
</evidence>
<evidence type="ECO:0000313" key="8">
    <source>
        <dbReference type="Proteomes" id="UP000262477"/>
    </source>
</evidence>
<dbReference type="InterPro" id="IPR046342">
    <property type="entry name" value="CBS_dom_sf"/>
</dbReference>
<dbReference type="InterPro" id="IPR003593">
    <property type="entry name" value="AAA+_ATPase"/>
</dbReference>
<dbReference type="PANTHER" id="PTHR43117">
    <property type="entry name" value="OSMOPROTECTANT IMPORT ATP-BINDING PROTEIN OSMV"/>
    <property type="match status" value="1"/>
</dbReference>
<evidence type="ECO:0000259" key="6">
    <source>
        <dbReference type="PROSITE" id="PS50893"/>
    </source>
</evidence>
<evidence type="ECO:0000313" key="7">
    <source>
        <dbReference type="EMBL" id="REK85131.1"/>
    </source>
</evidence>
<name>A0A371PSD5_STRIH</name>
<evidence type="ECO:0000256" key="3">
    <source>
        <dbReference type="ARBA" id="ARBA00022741"/>
    </source>
</evidence>
<dbReference type="PANTHER" id="PTHR43117:SF4">
    <property type="entry name" value="OSMOPROTECTANT IMPORT ATP-BINDING PROTEIN OSMV"/>
    <property type="match status" value="1"/>
</dbReference>
<protein>
    <recommendedName>
        <fullName evidence="5">ABC-type quaternary amine transporter</fullName>
        <ecNumber evidence="5">7.6.2.9</ecNumber>
    </recommendedName>
</protein>
<dbReference type="PROSITE" id="PS50893">
    <property type="entry name" value="ABC_TRANSPORTER_2"/>
    <property type="match status" value="1"/>
</dbReference>
<organism evidence="7 8">
    <name type="scientific">Streptomyces inhibens</name>
    <dbReference type="NCBI Taxonomy" id="2293571"/>
    <lineage>
        <taxon>Bacteria</taxon>
        <taxon>Bacillati</taxon>
        <taxon>Actinomycetota</taxon>
        <taxon>Actinomycetes</taxon>
        <taxon>Kitasatosporales</taxon>
        <taxon>Streptomycetaceae</taxon>
        <taxon>Streptomyces</taxon>
    </lineage>
</organism>
<gene>
    <name evidence="7" type="ORF">DY245_39475</name>
</gene>
<evidence type="ECO:0000256" key="5">
    <source>
        <dbReference type="ARBA" id="ARBA00066388"/>
    </source>
</evidence>
<sequence>MIRFEHVTKSYPDGTTAVDDLTFEVAEGELITLVGPSGCGKTTTMKMVNRLIEPTSGRISLGGEDISAIDPVQLRRRIGYVIQQVGLFPHKTVLDNTATVPHLLGRPRKEARDRAAELLDLVGLDPSTYGDRYPDQLSGGQRQRVGVARALAADPPVLLMDEPFGAVDPVVREHLQNEFLRLQSTLRKTVLFVTHDIEEAVRLGDRIAVYGAGRIEQFDTPATVLGAPATPYTAQFVGADRGLKRLSVTPVEPGDLEQPPIVRLDDPAARAAGRLSADGAPWAVVLDADGSLYGWVPSAALTGAAGGSAAGPGTKKLAPQGTVRDHARRMDAWLPLGAPLKQALSTMLQHDAGWVAVQDGGRFLGVLTPARLHTALRRSTTADAANLPRGEIALDTVPASGHTVPGPGA</sequence>
<dbReference type="GO" id="GO:0015418">
    <property type="term" value="F:ABC-type quaternary ammonium compound transporting activity"/>
    <property type="evidence" value="ECO:0007669"/>
    <property type="project" value="UniProtKB-EC"/>
</dbReference>
<keyword evidence="8" id="KW-1185">Reference proteome</keyword>
<proteinExistence type="inferred from homology"/>
<dbReference type="SMART" id="SM00382">
    <property type="entry name" value="AAA"/>
    <property type="match status" value="1"/>
</dbReference>
<keyword evidence="3" id="KW-0547">Nucleotide-binding</keyword>
<accession>A0A371PSD5</accession>
<dbReference type="Gene3D" id="3.40.50.300">
    <property type="entry name" value="P-loop containing nucleotide triphosphate hydrolases"/>
    <property type="match status" value="1"/>
</dbReference>
<reference evidence="7 8" key="1">
    <citation type="submission" date="2018-08" db="EMBL/GenBank/DDBJ databases">
        <title>Streptomyces NEAU-D10 sp. nov., a novel Actinomycete isolated from soil.</title>
        <authorList>
            <person name="Jin L."/>
        </authorList>
    </citation>
    <scope>NUCLEOTIDE SEQUENCE [LARGE SCALE GENOMIC DNA]</scope>
    <source>
        <strain evidence="7 8">NEAU-D10</strain>
    </source>
</reference>
<dbReference type="InterPro" id="IPR003439">
    <property type="entry name" value="ABC_transporter-like_ATP-bd"/>
</dbReference>
<dbReference type="RefSeq" id="WP_128511905.1">
    <property type="nucleotide sequence ID" value="NZ_QUAC01000456.1"/>
</dbReference>
<comment type="caution">
    <text evidence="7">The sequence shown here is derived from an EMBL/GenBank/DDBJ whole genome shotgun (WGS) entry which is preliminary data.</text>
</comment>
<dbReference type="Pfam" id="PF00005">
    <property type="entry name" value="ABC_tran"/>
    <property type="match status" value="1"/>
</dbReference>
<dbReference type="GO" id="GO:0016887">
    <property type="term" value="F:ATP hydrolysis activity"/>
    <property type="evidence" value="ECO:0007669"/>
    <property type="project" value="InterPro"/>
</dbReference>
<dbReference type="InterPro" id="IPR017871">
    <property type="entry name" value="ABC_transporter-like_CS"/>
</dbReference>
<dbReference type="InterPro" id="IPR027417">
    <property type="entry name" value="P-loop_NTPase"/>
</dbReference>